<comment type="caution">
    <text evidence="1">The sequence shown here is derived from an EMBL/GenBank/DDBJ whole genome shotgun (WGS) entry which is preliminary data.</text>
</comment>
<keyword evidence="2" id="KW-1185">Reference proteome</keyword>
<protein>
    <recommendedName>
        <fullName evidence="3">DUF1133 family protein</fullName>
    </recommendedName>
</protein>
<gene>
    <name evidence="1" type="ORF">CJD50_17740</name>
</gene>
<evidence type="ECO:0008006" key="3">
    <source>
        <dbReference type="Google" id="ProtNLM"/>
    </source>
</evidence>
<dbReference type="RefSeq" id="WP_095661680.1">
    <property type="nucleotide sequence ID" value="NZ_NQMS01000008.1"/>
</dbReference>
<dbReference type="Pfam" id="PF06576">
    <property type="entry name" value="DUF1133"/>
    <property type="match status" value="1"/>
</dbReference>
<accession>A0A2A2M972</accession>
<dbReference type="OrthoDB" id="6443321at2"/>
<dbReference type="EMBL" id="NQMS01000008">
    <property type="protein sequence ID" value="PAV95277.1"/>
    <property type="molecule type" value="Genomic_DNA"/>
</dbReference>
<sequence length="178" mass="20716">MFYPDSVAKADGADLKLRTLEKVWIQGRLRMWGRWATFGKSSEAPGILSTLIAEPTVSKAALKRAMTQLKKTGLNEAELLAFFEEMQSMQAVSNLTFCTDDEGLKMNRVIADVLSRDRGLLNILRDHYCYRRKRYPMAEDLHEKHPEISLITCRRRIDTWLNTAEYMLYKPMYEAFRK</sequence>
<dbReference type="AlphaFoldDB" id="A0A2A2M972"/>
<reference evidence="1 2" key="1">
    <citation type="submission" date="2017-08" db="EMBL/GenBank/DDBJ databases">
        <title>Draft Genome Sequence of Hafnia alvei CITHA-6 Isolated from Raw Bovine Milk.</title>
        <authorList>
            <person name="Culligan E.P."/>
            <person name="Mcsweeney A."/>
            <person name="O'Doherty C."/>
            <person name="Gleeson E."/>
            <person name="O'Riordan D."/>
            <person name="Sleator R.D."/>
        </authorList>
    </citation>
    <scope>NUCLEOTIDE SEQUENCE [LARGE SCALE GENOMIC DNA]</scope>
    <source>
        <strain evidence="1 2">CITHA-6</strain>
    </source>
</reference>
<dbReference type="Proteomes" id="UP000218796">
    <property type="component" value="Unassembled WGS sequence"/>
</dbReference>
<evidence type="ECO:0000313" key="2">
    <source>
        <dbReference type="Proteomes" id="UP000218796"/>
    </source>
</evidence>
<evidence type="ECO:0000313" key="1">
    <source>
        <dbReference type="EMBL" id="PAV95277.1"/>
    </source>
</evidence>
<dbReference type="InterPro" id="IPR010557">
    <property type="entry name" value="DUF1133"/>
</dbReference>
<name>A0A2A2M972_9GAMM</name>
<organism evidence="1 2">
    <name type="scientific">Hafnia paralvei</name>
    <dbReference type="NCBI Taxonomy" id="546367"/>
    <lineage>
        <taxon>Bacteria</taxon>
        <taxon>Pseudomonadati</taxon>
        <taxon>Pseudomonadota</taxon>
        <taxon>Gammaproteobacteria</taxon>
        <taxon>Enterobacterales</taxon>
        <taxon>Hafniaceae</taxon>
        <taxon>Hafnia</taxon>
    </lineage>
</organism>
<proteinExistence type="predicted"/>